<gene>
    <name evidence="2" type="ORF">ACFQ5G_35320</name>
</gene>
<name>A0ABW4AKE5_9ACTN</name>
<sequence length="135" mass="14158">MSDSHPAEAAARAAMAAVTAGDRDAWLACYADDAVLHDPVGGSPLDPAGDGIRGHGGLGRFWEQAVAPQQIRFDVAAVHATGSEAAVIATVTTRFPHGLVTTYDGVFVYRVGADGRITSMRGYWDLQRFLSSLGA</sequence>
<dbReference type="InterPro" id="IPR037401">
    <property type="entry name" value="SnoaL-like"/>
</dbReference>
<reference evidence="3" key="1">
    <citation type="journal article" date="2019" name="Int. J. Syst. Evol. Microbiol.">
        <title>The Global Catalogue of Microorganisms (GCM) 10K type strain sequencing project: providing services to taxonomists for standard genome sequencing and annotation.</title>
        <authorList>
            <consortium name="The Broad Institute Genomics Platform"/>
            <consortium name="The Broad Institute Genome Sequencing Center for Infectious Disease"/>
            <person name="Wu L."/>
            <person name="Ma J."/>
        </authorList>
    </citation>
    <scope>NUCLEOTIDE SEQUENCE [LARGE SCALE GENOMIC DNA]</scope>
    <source>
        <strain evidence="3">CCM 7526</strain>
    </source>
</reference>
<dbReference type="Pfam" id="PF12680">
    <property type="entry name" value="SnoaL_2"/>
    <property type="match status" value="1"/>
</dbReference>
<evidence type="ECO:0000259" key="1">
    <source>
        <dbReference type="Pfam" id="PF12680"/>
    </source>
</evidence>
<dbReference type="RefSeq" id="WP_317793598.1">
    <property type="nucleotide sequence ID" value="NZ_AP028461.1"/>
</dbReference>
<dbReference type="SUPFAM" id="SSF54427">
    <property type="entry name" value="NTF2-like"/>
    <property type="match status" value="1"/>
</dbReference>
<evidence type="ECO:0000313" key="2">
    <source>
        <dbReference type="EMBL" id="MFD1370637.1"/>
    </source>
</evidence>
<protein>
    <submittedName>
        <fullName evidence="2">Nuclear transport factor 2 family protein</fullName>
    </submittedName>
</protein>
<keyword evidence="3" id="KW-1185">Reference proteome</keyword>
<proteinExistence type="predicted"/>
<dbReference type="EMBL" id="JBHTMK010000044">
    <property type="protein sequence ID" value="MFD1370637.1"/>
    <property type="molecule type" value="Genomic_DNA"/>
</dbReference>
<dbReference type="InterPro" id="IPR032710">
    <property type="entry name" value="NTF2-like_dom_sf"/>
</dbReference>
<dbReference type="Proteomes" id="UP001597183">
    <property type="component" value="Unassembled WGS sequence"/>
</dbReference>
<feature type="domain" description="SnoaL-like" evidence="1">
    <location>
        <begin position="12"/>
        <end position="119"/>
    </location>
</feature>
<comment type="caution">
    <text evidence="2">The sequence shown here is derived from an EMBL/GenBank/DDBJ whole genome shotgun (WGS) entry which is preliminary data.</text>
</comment>
<dbReference type="Gene3D" id="3.10.450.50">
    <property type="match status" value="1"/>
</dbReference>
<evidence type="ECO:0000313" key="3">
    <source>
        <dbReference type="Proteomes" id="UP001597183"/>
    </source>
</evidence>
<organism evidence="2 3">
    <name type="scientific">Actinoplanes sichuanensis</name>
    <dbReference type="NCBI Taxonomy" id="512349"/>
    <lineage>
        <taxon>Bacteria</taxon>
        <taxon>Bacillati</taxon>
        <taxon>Actinomycetota</taxon>
        <taxon>Actinomycetes</taxon>
        <taxon>Micromonosporales</taxon>
        <taxon>Micromonosporaceae</taxon>
        <taxon>Actinoplanes</taxon>
    </lineage>
</organism>
<accession>A0ABW4AKE5</accession>